<gene>
    <name evidence="1" type="ORF">MNBD_ALPHA12-168</name>
</gene>
<dbReference type="InterPro" id="IPR010319">
    <property type="entry name" value="Transglutaminase-like_Cys_pept"/>
</dbReference>
<dbReference type="PANTHER" id="PTHR39327:SF1">
    <property type="entry name" value="BLR5470 PROTEIN"/>
    <property type="match status" value="1"/>
</dbReference>
<dbReference type="EMBL" id="UOEO01000201">
    <property type="protein sequence ID" value="VAW22402.1"/>
    <property type="molecule type" value="Genomic_DNA"/>
</dbReference>
<sequence length="209" mass="22974">MSKFTQFKFSAALALVALTSLAAPAAASTTLDLSNPAFAAVSGLTSIPIGHAKFCQTRPTECTVNTNIQDAVKLTQNRWQELLEVNTRLNAAIVPVTDKELYGVEEFWTYPQGFGDCEDYALAKRQELIKRGWNPSTLLITVLVSPKIGGHAVLMVRTDRGDLILDNLQGLIKVWNQTPYKYIKRQSQSNAGQWVDIVDPRPAALIASL</sequence>
<dbReference type="AlphaFoldDB" id="A0A3B0U7D5"/>
<proteinExistence type="predicted"/>
<accession>A0A3B0U7D5</accession>
<dbReference type="PANTHER" id="PTHR39327">
    <property type="match status" value="1"/>
</dbReference>
<reference evidence="1" key="1">
    <citation type="submission" date="2018-06" db="EMBL/GenBank/DDBJ databases">
        <authorList>
            <person name="Zhirakovskaya E."/>
        </authorList>
    </citation>
    <scope>NUCLEOTIDE SEQUENCE</scope>
</reference>
<dbReference type="Pfam" id="PF06035">
    <property type="entry name" value="Peptidase_C93"/>
    <property type="match status" value="1"/>
</dbReference>
<protein>
    <recommendedName>
        <fullName evidence="2">COGs COG3672</fullName>
    </recommendedName>
</protein>
<dbReference type="Gene3D" id="3.10.620.30">
    <property type="match status" value="1"/>
</dbReference>
<name>A0A3B0U7D5_9ZZZZ</name>
<organism evidence="1">
    <name type="scientific">hydrothermal vent metagenome</name>
    <dbReference type="NCBI Taxonomy" id="652676"/>
    <lineage>
        <taxon>unclassified sequences</taxon>
        <taxon>metagenomes</taxon>
        <taxon>ecological metagenomes</taxon>
    </lineage>
</organism>
<evidence type="ECO:0008006" key="2">
    <source>
        <dbReference type="Google" id="ProtNLM"/>
    </source>
</evidence>
<evidence type="ECO:0000313" key="1">
    <source>
        <dbReference type="EMBL" id="VAW22402.1"/>
    </source>
</evidence>